<protein>
    <submittedName>
        <fullName evidence="1">Uncharacterized protein</fullName>
    </submittedName>
</protein>
<accession>F8GZ23</accession>
<dbReference type="RefSeq" id="WP_013954397.1">
    <property type="nucleotide sequence ID" value="NC_015724.1"/>
</dbReference>
<geneLocation type="plasmid" evidence="1 2">
    <name>pBB2</name>
</geneLocation>
<dbReference type="KEGG" id="cnc:CNE_BB2p03190"/>
<gene>
    <name evidence="1" type="ordered locus">CNE_BB2p03190</name>
</gene>
<dbReference type="GeneID" id="34307654"/>
<sequence length="243" mass="27058">MNQIIQIDPRQLKAIALLAPKQDPRHWLNGVFVEAMARETRLVAMDGQRMGVFRAEKANQLGDAICVSCILPHNVIECVKPVRGKFGLLDLRLDTERPGWAELVHGGTPFEFVRRDPCYPVYRRAIGPHRGSGEPGQCDPRHLYDFHRVFLALEGKLAADRGGVYLHHNGTDNTRVSLCGREDFVGTVRPREADGPALLFWAESPVPVARVNPADVPTPDRQPTGCSVKVRFLTIPCLFGKLP</sequence>
<keyword evidence="1" id="KW-0614">Plasmid</keyword>
<proteinExistence type="predicted"/>
<dbReference type="Proteomes" id="UP000006798">
    <property type="component" value="Plasmid pBB2"/>
</dbReference>
<organism evidence="1 2">
    <name type="scientific">Cupriavidus necator (strain ATCC 43291 / DSM 13513 / CCUG 52238 / LMG 8453 / N-1)</name>
    <name type="common">Ralstonia eutropha</name>
    <dbReference type="NCBI Taxonomy" id="1042878"/>
    <lineage>
        <taxon>Bacteria</taxon>
        <taxon>Pseudomonadati</taxon>
        <taxon>Pseudomonadota</taxon>
        <taxon>Betaproteobacteria</taxon>
        <taxon>Burkholderiales</taxon>
        <taxon>Burkholderiaceae</taxon>
        <taxon>Cupriavidus</taxon>
    </lineage>
</organism>
<dbReference type="HOGENOM" id="CLU_1141078_0_0_4"/>
<evidence type="ECO:0000313" key="1">
    <source>
        <dbReference type="EMBL" id="AEI83114.1"/>
    </source>
</evidence>
<dbReference type="AlphaFoldDB" id="F8GZ23"/>
<evidence type="ECO:0000313" key="2">
    <source>
        <dbReference type="Proteomes" id="UP000006798"/>
    </source>
</evidence>
<dbReference type="EMBL" id="CP002880">
    <property type="protein sequence ID" value="AEI83114.1"/>
    <property type="molecule type" value="Genomic_DNA"/>
</dbReference>
<reference evidence="1 2" key="1">
    <citation type="journal article" date="2011" name="J. Bacteriol.">
        <title>Complete genome sequence of the type strain Cupriavidus necator N-1.</title>
        <authorList>
            <person name="Poehlein A."/>
            <person name="Kusian B."/>
            <person name="Friedrich B."/>
            <person name="Daniel R."/>
            <person name="Bowien B."/>
        </authorList>
    </citation>
    <scope>NUCLEOTIDE SEQUENCE [LARGE SCALE GENOMIC DNA]</scope>
    <source>
        <strain evidence="2">ATCC 43291 / DSM 13513 / CCUG 52238 / LMG 8453 / N-1</strain>
        <plasmid evidence="1 2">pBB2</plasmid>
    </source>
</reference>
<dbReference type="Gene3D" id="3.10.150.10">
    <property type="entry name" value="DNA Polymerase III, subunit A, domain 2"/>
    <property type="match status" value="1"/>
</dbReference>
<name>F8GZ23_CUPNN</name>